<sequence>MKSEHSEDTIHKEVVIIGNGPSGIALSYMLSGNVPYVVSTSHPDEMLSARLETAIGQCLINADLEFLSSGLEGRSTNPISLLVDALLQPCADIGLEMDSLIEFRKDGKEIDHVVLGKGPPGGSWHKMDPQILTLSLGNWMSLPGLPFVSRDSGEKRAYASSVANYYVQYVQKMGLSKYFNNNVSVTSIRPVAKAKRHSLENSDKCDVNWVEKLNENDCLSMNGENTENKFKRNIISNALNYIWNRGNKTSYKCCKRPREDQMLHEQSPDRKIREIDLETDHSGEKSNLRYIQPCNLNILCDSNNSNFSSNWLRDKRSRDNSEVPSSYKVTECRCGEDVNWMVETRDLENGTIRTYTCKYVVLASGCNDIPNKLSITMRSEPDWLVYDLRTLESRLDSKTGNCKTNKLDPVLVVGAGLSAADAVIALRGRNVPVIHAFRNKSADLNRQLPENMYPEYHKVHQMMQDGGSNYPLYSSYPEYTLNKLNEAKHTVTLSNRNGQQVELKVSHIIVLIGSSPDLSFLPEEFNIAIKHNQPIDGKTNAVNIDKMNHRVRGYKNLFAVGTLAGDNFVRFIPGGALAVLSELCKKNEVDET</sequence>
<dbReference type="InterPro" id="IPR036188">
    <property type="entry name" value="FAD/NAD-bd_sf"/>
</dbReference>
<dbReference type="AlphaFoldDB" id="A0AAW1TWB2"/>
<accession>A0AAW1TWB2</accession>
<dbReference type="Pfam" id="PF13738">
    <property type="entry name" value="Pyr_redox_3"/>
    <property type="match status" value="1"/>
</dbReference>
<dbReference type="Proteomes" id="UP001431783">
    <property type="component" value="Unassembled WGS sequence"/>
</dbReference>
<dbReference type="PANTHER" id="PTHR15192">
    <property type="entry name" value="PROTEIN CBG05349"/>
    <property type="match status" value="1"/>
</dbReference>
<dbReference type="InterPro" id="IPR029731">
    <property type="entry name" value="OSGIN1/2"/>
</dbReference>
<evidence type="ECO:0000313" key="2">
    <source>
        <dbReference type="Proteomes" id="UP001431783"/>
    </source>
</evidence>
<keyword evidence="2" id="KW-1185">Reference proteome</keyword>
<protein>
    <submittedName>
        <fullName evidence="1">Uncharacterized protein</fullName>
    </submittedName>
</protein>
<gene>
    <name evidence="1" type="ORF">WA026_017849</name>
</gene>
<reference evidence="1 2" key="1">
    <citation type="submission" date="2023-03" db="EMBL/GenBank/DDBJ databases">
        <title>Genome insight into feeding habits of ladybird beetles.</title>
        <authorList>
            <person name="Li H.-S."/>
            <person name="Huang Y.-H."/>
            <person name="Pang H."/>
        </authorList>
    </citation>
    <scope>NUCLEOTIDE SEQUENCE [LARGE SCALE GENOMIC DNA]</scope>
    <source>
        <strain evidence="1">SYSU_2023b</strain>
        <tissue evidence="1">Whole body</tissue>
    </source>
</reference>
<dbReference type="PANTHER" id="PTHR15192:SF8">
    <property type="entry name" value="FAD_NAD(P)-BINDING DOMAIN-CONTAINING PROTEIN"/>
    <property type="match status" value="1"/>
</dbReference>
<comment type="caution">
    <text evidence="1">The sequence shown here is derived from an EMBL/GenBank/DDBJ whole genome shotgun (WGS) entry which is preliminary data.</text>
</comment>
<name>A0AAW1TWB2_9CUCU</name>
<dbReference type="Gene3D" id="3.50.50.60">
    <property type="entry name" value="FAD/NAD(P)-binding domain"/>
    <property type="match status" value="2"/>
</dbReference>
<dbReference type="EMBL" id="JARQZJ010000011">
    <property type="protein sequence ID" value="KAK9872391.1"/>
    <property type="molecule type" value="Genomic_DNA"/>
</dbReference>
<proteinExistence type="predicted"/>
<evidence type="ECO:0000313" key="1">
    <source>
        <dbReference type="EMBL" id="KAK9872391.1"/>
    </source>
</evidence>
<dbReference type="SUPFAM" id="SSF51905">
    <property type="entry name" value="FAD/NAD(P)-binding domain"/>
    <property type="match status" value="3"/>
</dbReference>
<organism evidence="1 2">
    <name type="scientific">Henosepilachna vigintioctopunctata</name>
    <dbReference type="NCBI Taxonomy" id="420089"/>
    <lineage>
        <taxon>Eukaryota</taxon>
        <taxon>Metazoa</taxon>
        <taxon>Ecdysozoa</taxon>
        <taxon>Arthropoda</taxon>
        <taxon>Hexapoda</taxon>
        <taxon>Insecta</taxon>
        <taxon>Pterygota</taxon>
        <taxon>Neoptera</taxon>
        <taxon>Endopterygota</taxon>
        <taxon>Coleoptera</taxon>
        <taxon>Polyphaga</taxon>
        <taxon>Cucujiformia</taxon>
        <taxon>Coccinelloidea</taxon>
        <taxon>Coccinellidae</taxon>
        <taxon>Epilachninae</taxon>
        <taxon>Epilachnini</taxon>
        <taxon>Henosepilachna</taxon>
    </lineage>
</organism>